<dbReference type="InterPro" id="IPR053208">
    <property type="entry name" value="GMC_Oxidoreductase_CD"/>
</dbReference>
<feature type="domain" description="Glucose-methanol-choline oxidoreductase N-terminal" evidence="2">
    <location>
        <begin position="64"/>
        <end position="78"/>
    </location>
</feature>
<dbReference type="AlphaFoldDB" id="A0A4Y8DFA3"/>
<evidence type="ECO:0000259" key="2">
    <source>
        <dbReference type="PROSITE" id="PS00624"/>
    </source>
</evidence>
<dbReference type="PANTHER" id="PTHR47190">
    <property type="entry name" value="DEHYDROGENASE, PUTATIVE-RELATED"/>
    <property type="match status" value="1"/>
</dbReference>
<dbReference type="InterPro" id="IPR000172">
    <property type="entry name" value="GMC_OxRdtase_N"/>
</dbReference>
<evidence type="ECO:0000313" key="3">
    <source>
        <dbReference type="EMBL" id="TEY80905.1"/>
    </source>
</evidence>
<dbReference type="SUPFAM" id="SSF54373">
    <property type="entry name" value="FAD-linked reductases, C-terminal domain"/>
    <property type="match status" value="1"/>
</dbReference>
<dbReference type="Proteomes" id="UP000297299">
    <property type="component" value="Unassembled WGS sequence"/>
</dbReference>
<sequence length="263" mass="28008">MKVKVKTKVKDSGAQHVTAVSGGTAPLQNLNPIELRRRDFDAPHERVILTDPSLSNPLIDEALSALSSPRILWNSGIGRSDALNIVKSCTSGVSLPDSSEWIELPVGHNLKDHAQVPLQFTTSPAYKAFDYTGLATSPVDTELDLYKQGSGTITQAAQRIHLWTSINGIDGISRYIQGTVGTAKMGTDDGRSNGTAVVDLDTKVYGTDNLFVVDASIHHDLPTGNTQAIIMVVSEHAAARIAAYDVVTGTAAKADDDDEACEA</sequence>
<reference evidence="3 4" key="1">
    <citation type="submission" date="2017-11" db="EMBL/GenBank/DDBJ databases">
        <title>Comparative genomics of Botrytis spp.</title>
        <authorList>
            <person name="Valero-Jimenez C.A."/>
            <person name="Tapia P."/>
            <person name="Veloso J."/>
            <person name="Silva-Moreno E."/>
            <person name="Staats M."/>
            <person name="Valdes J.H."/>
            <person name="Van Kan J.A.L."/>
        </authorList>
    </citation>
    <scope>NUCLEOTIDE SEQUENCE [LARGE SCALE GENOMIC DNA]</scope>
    <source>
        <strain evidence="3 4">MUCL2830</strain>
    </source>
</reference>
<dbReference type="GO" id="GO:0050660">
    <property type="term" value="F:flavin adenine dinucleotide binding"/>
    <property type="evidence" value="ECO:0007669"/>
    <property type="project" value="InterPro"/>
</dbReference>
<dbReference type="Pfam" id="PF05199">
    <property type="entry name" value="GMC_oxred_C"/>
    <property type="match status" value="1"/>
</dbReference>
<accession>A0A4Y8DFA3</accession>
<dbReference type="STRING" id="38488.A0A4Y8DFA3"/>
<protein>
    <recommendedName>
        <fullName evidence="2">Glucose-methanol-choline oxidoreductase N-terminal domain-containing protein</fullName>
    </recommendedName>
</protein>
<dbReference type="OrthoDB" id="269227at2759"/>
<evidence type="ECO:0000313" key="4">
    <source>
        <dbReference type="Proteomes" id="UP000297299"/>
    </source>
</evidence>
<gene>
    <name evidence="3" type="ORF">BOTCAL_0036g00330</name>
</gene>
<dbReference type="SUPFAM" id="SSF51905">
    <property type="entry name" value="FAD/NAD(P)-binding domain"/>
    <property type="match status" value="1"/>
</dbReference>
<keyword evidence="4" id="KW-1185">Reference proteome</keyword>
<dbReference type="GO" id="GO:0016614">
    <property type="term" value="F:oxidoreductase activity, acting on CH-OH group of donors"/>
    <property type="evidence" value="ECO:0007669"/>
    <property type="project" value="InterPro"/>
</dbReference>
<dbReference type="Gene3D" id="3.50.50.60">
    <property type="entry name" value="FAD/NAD(P)-binding domain"/>
    <property type="match status" value="2"/>
</dbReference>
<comment type="similarity">
    <text evidence="1">Belongs to the GMC oxidoreductase family.</text>
</comment>
<evidence type="ECO:0000256" key="1">
    <source>
        <dbReference type="ARBA" id="ARBA00010790"/>
    </source>
</evidence>
<name>A0A4Y8DFA3_9HELO</name>
<dbReference type="PROSITE" id="PS00624">
    <property type="entry name" value="GMC_OXRED_2"/>
    <property type="match status" value="1"/>
</dbReference>
<organism evidence="3 4">
    <name type="scientific">Botryotinia calthae</name>
    <dbReference type="NCBI Taxonomy" id="38488"/>
    <lineage>
        <taxon>Eukaryota</taxon>
        <taxon>Fungi</taxon>
        <taxon>Dikarya</taxon>
        <taxon>Ascomycota</taxon>
        <taxon>Pezizomycotina</taxon>
        <taxon>Leotiomycetes</taxon>
        <taxon>Helotiales</taxon>
        <taxon>Sclerotiniaceae</taxon>
        <taxon>Botryotinia</taxon>
    </lineage>
</organism>
<proteinExistence type="inferred from homology"/>
<comment type="caution">
    <text evidence="3">The sequence shown here is derived from an EMBL/GenBank/DDBJ whole genome shotgun (WGS) entry which is preliminary data.</text>
</comment>
<dbReference type="EMBL" id="PHWZ01000036">
    <property type="protein sequence ID" value="TEY80905.1"/>
    <property type="molecule type" value="Genomic_DNA"/>
</dbReference>
<dbReference type="PANTHER" id="PTHR47190:SF4">
    <property type="entry name" value="DEHYDROGENASE, PUTATIVE-RELATED"/>
    <property type="match status" value="1"/>
</dbReference>
<dbReference type="InterPro" id="IPR036188">
    <property type="entry name" value="FAD/NAD-bd_sf"/>
</dbReference>
<dbReference type="InterPro" id="IPR007867">
    <property type="entry name" value="GMC_OxRtase_C"/>
</dbReference>
<dbReference type="Gene3D" id="3.30.410.10">
    <property type="entry name" value="Cholesterol Oxidase, domain 2"/>
    <property type="match status" value="1"/>
</dbReference>